<gene>
    <name evidence="1" type="ORF">I4F81_003386</name>
</gene>
<protein>
    <submittedName>
        <fullName evidence="1">Uncharacterized protein</fullName>
    </submittedName>
</protein>
<evidence type="ECO:0000313" key="1">
    <source>
        <dbReference type="EMBL" id="KAK1860798.1"/>
    </source>
</evidence>
<accession>A0ACC3BS94</accession>
<comment type="caution">
    <text evidence="1">The sequence shown here is derived from an EMBL/GenBank/DDBJ whole genome shotgun (WGS) entry which is preliminary data.</text>
</comment>
<name>A0ACC3BS94_PYRYE</name>
<proteinExistence type="predicted"/>
<reference evidence="1" key="1">
    <citation type="submission" date="2019-11" db="EMBL/GenBank/DDBJ databases">
        <title>Nori genome reveals adaptations in red seaweeds to the harsh intertidal environment.</title>
        <authorList>
            <person name="Wang D."/>
            <person name="Mao Y."/>
        </authorList>
    </citation>
    <scope>NUCLEOTIDE SEQUENCE</scope>
    <source>
        <tissue evidence="1">Gametophyte</tissue>
    </source>
</reference>
<dbReference type="EMBL" id="CM020618">
    <property type="protein sequence ID" value="KAK1860798.1"/>
    <property type="molecule type" value="Genomic_DNA"/>
</dbReference>
<keyword evidence="2" id="KW-1185">Reference proteome</keyword>
<evidence type="ECO:0000313" key="2">
    <source>
        <dbReference type="Proteomes" id="UP000798662"/>
    </source>
</evidence>
<organism evidence="1 2">
    <name type="scientific">Pyropia yezoensis</name>
    <name type="common">Susabi-nori</name>
    <name type="synonym">Porphyra yezoensis</name>
    <dbReference type="NCBI Taxonomy" id="2788"/>
    <lineage>
        <taxon>Eukaryota</taxon>
        <taxon>Rhodophyta</taxon>
        <taxon>Bangiophyceae</taxon>
        <taxon>Bangiales</taxon>
        <taxon>Bangiaceae</taxon>
        <taxon>Pyropia</taxon>
    </lineage>
</organism>
<sequence>MGAQLRLPVQAGLDAPAVVALARERRLALRVADGGGGVPYDGVDWRAPALLVVGGEAAGPSAELLAAADEVVAIPLLGGVESLNAAVAGSVVLHCYVGVAAAPALVSCAS</sequence>
<dbReference type="Proteomes" id="UP000798662">
    <property type="component" value="Chromosome 1"/>
</dbReference>